<keyword evidence="2" id="KW-1185">Reference proteome</keyword>
<organism evidence="1 2">
    <name type="scientific">Rhodotorula graminis (strain WP1)</name>
    <dbReference type="NCBI Taxonomy" id="578459"/>
    <lineage>
        <taxon>Eukaryota</taxon>
        <taxon>Fungi</taxon>
        <taxon>Dikarya</taxon>
        <taxon>Basidiomycota</taxon>
        <taxon>Pucciniomycotina</taxon>
        <taxon>Microbotryomycetes</taxon>
        <taxon>Sporidiobolales</taxon>
        <taxon>Sporidiobolaceae</taxon>
        <taxon>Rhodotorula</taxon>
    </lineage>
</organism>
<protein>
    <recommendedName>
        <fullName evidence="3">F-box domain-containing protein</fullName>
    </recommendedName>
</protein>
<dbReference type="Gene3D" id="3.80.10.10">
    <property type="entry name" value="Ribonuclease Inhibitor"/>
    <property type="match status" value="1"/>
</dbReference>
<dbReference type="Proteomes" id="UP000053890">
    <property type="component" value="Unassembled WGS sequence"/>
</dbReference>
<accession>A0A194S202</accession>
<sequence>MSGVAQPVPAARAASTSATDDASLLDSLSYEVLNMIIAHVCPPTTITLLGDVQQPDPLDDSHNLLAVRSTCRLFRLLCQPFVDAVYGKFPDEVEASTQQILDVFQVTRPRARRCRKLVLAQTTSKTIEQLRATGAEWATVFPALNEVVLSGTATFDLSYLPNFDLLAHLDVANQAFCTSSPRLTFPSLVSLNLNMVNTKQCWLLTKKSMPALRHLSIGDIMVKKKPSPPSLATTDLLGQLESLEIGEDTKAGSDTSCLIPILDLPPSLPVLWCINLDSTNTRPVTPSPRRTYVRIDRVDVLAADDVEPRLARLTKLSAVLAALPDLELVFVPRELWAPSQTPSMAATAAQQALKESLKARGVEVRAFDPDERGGASRHLAAFLRERATATRVGRQGATRVGRQGAT</sequence>
<dbReference type="RefSeq" id="XP_018270604.1">
    <property type="nucleotide sequence ID" value="XM_018414531.1"/>
</dbReference>
<evidence type="ECO:0000313" key="2">
    <source>
        <dbReference type="Proteomes" id="UP000053890"/>
    </source>
</evidence>
<dbReference type="SUPFAM" id="SSF52047">
    <property type="entry name" value="RNI-like"/>
    <property type="match status" value="1"/>
</dbReference>
<dbReference type="GeneID" id="28974979"/>
<evidence type="ECO:0008006" key="3">
    <source>
        <dbReference type="Google" id="ProtNLM"/>
    </source>
</evidence>
<gene>
    <name evidence="1" type="ORF">RHOBADRAFT_45045</name>
</gene>
<dbReference type="EMBL" id="KQ474080">
    <property type="protein sequence ID" value="KPV74555.1"/>
    <property type="molecule type" value="Genomic_DNA"/>
</dbReference>
<dbReference type="AlphaFoldDB" id="A0A194S202"/>
<proteinExistence type="predicted"/>
<reference evidence="1 2" key="1">
    <citation type="journal article" date="2015" name="Front. Microbiol.">
        <title>Genome sequence of the plant growth promoting endophytic yeast Rhodotorula graminis WP1.</title>
        <authorList>
            <person name="Firrincieli A."/>
            <person name="Otillar R."/>
            <person name="Salamov A."/>
            <person name="Schmutz J."/>
            <person name="Khan Z."/>
            <person name="Redman R.S."/>
            <person name="Fleck N.D."/>
            <person name="Lindquist E."/>
            <person name="Grigoriev I.V."/>
            <person name="Doty S.L."/>
        </authorList>
    </citation>
    <scope>NUCLEOTIDE SEQUENCE [LARGE SCALE GENOMIC DNA]</scope>
    <source>
        <strain evidence="1 2">WP1</strain>
    </source>
</reference>
<name>A0A194S202_RHOGW</name>
<evidence type="ECO:0000313" key="1">
    <source>
        <dbReference type="EMBL" id="KPV74555.1"/>
    </source>
</evidence>
<dbReference type="InterPro" id="IPR032675">
    <property type="entry name" value="LRR_dom_sf"/>
</dbReference>